<accession>A0A0H3A5J7</accession>
<reference evidence="10" key="1">
    <citation type="journal article" date="2009" name="Environ. Microbiol.">
        <title>Contribution of mobile genetic elements to Desulfovibrio vulgaris genome plasticity.</title>
        <authorList>
            <person name="Walker C.B."/>
            <person name="Stolyar S."/>
            <person name="Chivian D."/>
            <person name="Pinel N."/>
            <person name="Gabster J.A."/>
            <person name="Dehal P.S."/>
            <person name="He Z."/>
            <person name="Yang Z.K."/>
            <person name="Yen H.C."/>
            <person name="Zhou J."/>
            <person name="Wall J.D."/>
            <person name="Hazen T.C."/>
            <person name="Arkin A.P."/>
            <person name="Stahl D.A."/>
        </authorList>
    </citation>
    <scope>NUCLEOTIDE SEQUENCE [LARGE SCALE GENOMIC DNA]</scope>
    <source>
        <strain evidence="10">DP4</strain>
    </source>
</reference>
<keyword evidence="4" id="KW-0804">Transcription</keyword>
<evidence type="ECO:0000259" key="8">
    <source>
        <dbReference type="PROSITE" id="PS50113"/>
    </source>
</evidence>
<dbReference type="PANTHER" id="PTHR32071">
    <property type="entry name" value="TRANSCRIPTIONAL REGULATORY PROTEIN"/>
    <property type="match status" value="1"/>
</dbReference>
<dbReference type="SMART" id="SM00091">
    <property type="entry name" value="PAS"/>
    <property type="match status" value="1"/>
</dbReference>
<dbReference type="PROSITE" id="PS50045">
    <property type="entry name" value="SIGMA54_INTERACT_4"/>
    <property type="match status" value="1"/>
</dbReference>
<evidence type="ECO:0000256" key="1">
    <source>
        <dbReference type="ARBA" id="ARBA00022741"/>
    </source>
</evidence>
<dbReference type="Pfam" id="PF25601">
    <property type="entry name" value="AAA_lid_14"/>
    <property type="match status" value="1"/>
</dbReference>
<dbReference type="Pfam" id="PF13426">
    <property type="entry name" value="PAS_9"/>
    <property type="match status" value="1"/>
</dbReference>
<dbReference type="GO" id="GO:0005524">
    <property type="term" value="F:ATP binding"/>
    <property type="evidence" value="ECO:0007669"/>
    <property type="project" value="UniProtKB-KW"/>
</dbReference>
<dbReference type="PROSITE" id="PS50113">
    <property type="entry name" value="PAC"/>
    <property type="match status" value="1"/>
</dbReference>
<dbReference type="SUPFAM" id="SSF55785">
    <property type="entry name" value="PYP-like sensor domain (PAS domain)"/>
    <property type="match status" value="1"/>
</dbReference>
<dbReference type="GO" id="GO:0043565">
    <property type="term" value="F:sequence-specific DNA binding"/>
    <property type="evidence" value="ECO:0007669"/>
    <property type="project" value="InterPro"/>
</dbReference>
<dbReference type="PROSITE" id="PS50112">
    <property type="entry name" value="PAS"/>
    <property type="match status" value="1"/>
</dbReference>
<dbReference type="Pfam" id="PF00158">
    <property type="entry name" value="Sigma54_activat"/>
    <property type="match status" value="1"/>
</dbReference>
<dbReference type="Gene3D" id="3.40.50.300">
    <property type="entry name" value="P-loop containing nucleotide triphosphate hydrolases"/>
    <property type="match status" value="1"/>
</dbReference>
<dbReference type="CDD" id="cd00009">
    <property type="entry name" value="AAA"/>
    <property type="match status" value="1"/>
</dbReference>
<organism evidence="9 10">
    <name type="scientific">Nitratidesulfovibrio vulgaris (strain DP4)</name>
    <name type="common">Desulfovibrio vulgaris</name>
    <dbReference type="NCBI Taxonomy" id="391774"/>
    <lineage>
        <taxon>Bacteria</taxon>
        <taxon>Pseudomonadati</taxon>
        <taxon>Thermodesulfobacteriota</taxon>
        <taxon>Desulfovibrionia</taxon>
        <taxon>Desulfovibrionales</taxon>
        <taxon>Desulfovibrionaceae</taxon>
        <taxon>Nitratidesulfovibrio</taxon>
    </lineage>
</organism>
<dbReference type="InterPro" id="IPR009057">
    <property type="entry name" value="Homeodomain-like_sf"/>
</dbReference>
<dbReference type="SUPFAM" id="SSF46689">
    <property type="entry name" value="Homeodomain-like"/>
    <property type="match status" value="1"/>
</dbReference>
<feature type="domain" description="PAC" evidence="8">
    <location>
        <begin position="92"/>
        <end position="144"/>
    </location>
</feature>
<evidence type="ECO:0000259" key="7">
    <source>
        <dbReference type="PROSITE" id="PS50112"/>
    </source>
</evidence>
<dbReference type="EMBL" id="CP000527">
    <property type="protein sequence ID" value="ABM27268.1"/>
    <property type="molecule type" value="Genomic_DNA"/>
</dbReference>
<feature type="region of interest" description="Disordered" evidence="5">
    <location>
        <begin position="422"/>
        <end position="441"/>
    </location>
</feature>
<evidence type="ECO:0000256" key="2">
    <source>
        <dbReference type="ARBA" id="ARBA00022840"/>
    </source>
</evidence>
<dbReference type="KEGG" id="dvl:Dvul_0244"/>
<dbReference type="SUPFAM" id="SSF52540">
    <property type="entry name" value="P-loop containing nucleoside triphosphate hydrolases"/>
    <property type="match status" value="1"/>
</dbReference>
<dbReference type="CDD" id="cd00130">
    <property type="entry name" value="PAS"/>
    <property type="match status" value="1"/>
</dbReference>
<dbReference type="Gene3D" id="1.10.8.60">
    <property type="match status" value="1"/>
</dbReference>
<keyword evidence="1" id="KW-0547">Nucleotide-binding</keyword>
<dbReference type="NCBIfam" id="TIGR00229">
    <property type="entry name" value="sensory_box"/>
    <property type="match status" value="1"/>
</dbReference>
<dbReference type="InterPro" id="IPR027417">
    <property type="entry name" value="P-loop_NTPase"/>
</dbReference>
<dbReference type="Pfam" id="PF02954">
    <property type="entry name" value="HTH_8"/>
    <property type="match status" value="1"/>
</dbReference>
<dbReference type="Gene3D" id="3.30.450.20">
    <property type="entry name" value="PAS domain"/>
    <property type="match status" value="1"/>
</dbReference>
<evidence type="ECO:0000313" key="9">
    <source>
        <dbReference type="EMBL" id="ABM27268.1"/>
    </source>
</evidence>
<keyword evidence="2" id="KW-0067">ATP-binding</keyword>
<dbReference type="InterPro" id="IPR002078">
    <property type="entry name" value="Sigma_54_int"/>
</dbReference>
<evidence type="ECO:0000256" key="4">
    <source>
        <dbReference type="ARBA" id="ARBA00023163"/>
    </source>
</evidence>
<dbReference type="InterPro" id="IPR035965">
    <property type="entry name" value="PAS-like_dom_sf"/>
</dbReference>
<dbReference type="AlphaFoldDB" id="A0A0H3A5J7"/>
<dbReference type="InterPro" id="IPR002197">
    <property type="entry name" value="HTH_Fis"/>
</dbReference>
<name>A0A0H3A5J7_NITV4</name>
<dbReference type="HOGENOM" id="CLU_000445_8_1_7"/>
<dbReference type="InterPro" id="IPR000014">
    <property type="entry name" value="PAS"/>
</dbReference>
<protein>
    <submittedName>
        <fullName evidence="9">Sigma54 specific transcriptional regulator, Fis family</fullName>
    </submittedName>
</protein>
<dbReference type="FunFam" id="3.40.50.300:FF:000006">
    <property type="entry name" value="DNA-binding transcriptional regulator NtrC"/>
    <property type="match status" value="1"/>
</dbReference>
<dbReference type="InterPro" id="IPR003593">
    <property type="entry name" value="AAA+_ATPase"/>
</dbReference>
<evidence type="ECO:0000256" key="3">
    <source>
        <dbReference type="ARBA" id="ARBA00023015"/>
    </source>
</evidence>
<dbReference type="GO" id="GO:0006355">
    <property type="term" value="P:regulation of DNA-templated transcription"/>
    <property type="evidence" value="ECO:0007669"/>
    <property type="project" value="InterPro"/>
</dbReference>
<gene>
    <name evidence="9" type="ordered locus">Dvul_0244</name>
</gene>
<dbReference type="PRINTS" id="PR01590">
    <property type="entry name" value="HTHFIS"/>
</dbReference>
<dbReference type="InterPro" id="IPR058031">
    <property type="entry name" value="AAA_lid_NorR"/>
</dbReference>
<dbReference type="Gene3D" id="1.10.10.60">
    <property type="entry name" value="Homeodomain-like"/>
    <property type="match status" value="1"/>
</dbReference>
<feature type="domain" description="PAS" evidence="7">
    <location>
        <begin position="16"/>
        <end position="61"/>
    </location>
</feature>
<evidence type="ECO:0000259" key="6">
    <source>
        <dbReference type="PROSITE" id="PS50045"/>
    </source>
</evidence>
<evidence type="ECO:0000313" key="10">
    <source>
        <dbReference type="Proteomes" id="UP000009173"/>
    </source>
</evidence>
<dbReference type="InterPro" id="IPR000700">
    <property type="entry name" value="PAS-assoc_C"/>
</dbReference>
<proteinExistence type="predicted"/>
<dbReference type="SMART" id="SM00086">
    <property type="entry name" value="PAC"/>
    <property type="match status" value="1"/>
</dbReference>
<dbReference type="Proteomes" id="UP000009173">
    <property type="component" value="Chromosome"/>
</dbReference>
<sequence length="578" mass="62159">MDAKAQQGGGAMHETDPRFLRGIIDTLNEGLVFVGPDGRIRMVNPALERLTGFTRDELVGRACSVLQCDACVRQRKDGGAHWCRLFDRKGENRKRCTVRRKDGTVVPVLKNARVLTDGQGGVQGAVEIITDLSELVDKERRIEELSRLLGSEEGFAGMVGASSAMHRTFRLLERAAESDAPVLLLGASGTGKELAARAVHDLGRRRNGPYVQLNCAALNENLLESELFGHVRGAFTGAVRDRQGRFEAAHGGDLFLDEIGDLPLPTQVKLLRVLETKRIERVGDNHPREVDVRIIAATNRNLGALVRAGRFREDLLFRINVIPVTLPALAARREDIPLLAAFFLRAITERDGRKAGGLTPAALRHLVAYTWPGNVRELRSAMEYACVVAGGGDIDAEHLPPHIIDGTPECGGHALAATVAERTGPDAAQEAPADEVRPDAPVRVAGPGAGGGTQGRAGEVGAVAAIPVVSAVPVVPAVPVVTDSGPDHEMMSVDAHDRVMSLPGTSGEAGTPPPAMADTFPPTQRELREGEERRQLLAALRRARGNISEAARLLGVYRGTVRNRMARYGIDLHREVKG</sequence>
<dbReference type="InterPro" id="IPR001610">
    <property type="entry name" value="PAC"/>
</dbReference>
<dbReference type="SMART" id="SM00382">
    <property type="entry name" value="AAA"/>
    <property type="match status" value="1"/>
</dbReference>
<feature type="domain" description="Sigma-54 factor interaction" evidence="6">
    <location>
        <begin position="158"/>
        <end position="387"/>
    </location>
</feature>
<keyword evidence="3" id="KW-0805">Transcription regulation</keyword>
<evidence type="ECO:0000256" key="5">
    <source>
        <dbReference type="SAM" id="MobiDB-lite"/>
    </source>
</evidence>